<feature type="domain" description="GTPase-associated protein 1 middle" evidence="2">
    <location>
        <begin position="172"/>
        <end position="262"/>
    </location>
</feature>
<gene>
    <name evidence="3" type="ORF">NYP18_08415</name>
</gene>
<dbReference type="Pfam" id="PF20014">
    <property type="entry name" value="GAP1-M"/>
    <property type="match status" value="1"/>
</dbReference>
<dbReference type="Proteomes" id="UP001205965">
    <property type="component" value="Unassembled WGS sequence"/>
</dbReference>
<proteinExistence type="predicted"/>
<keyword evidence="4" id="KW-1185">Reference proteome</keyword>
<sequence length="650" mass="71297">MTVPRRRWSHVTYASFRNQAGGGGWTTGPSVNADLADEQVVAEHAPTSMIPTQSFDDFIGAAEIAELPRRFEYLPLGDRGLFMQSVPAGKDATGRPGNVFTHAFIDHDLGRPLAATYPINFYRSEDLLTPFRIASVNAVTLPQDLQEPRPGPLTDLAVAWMMVTTMLGDRTGALYRLQDVLSGGTTTPVLMVKNANEAVYWLQALSSTLSPDEARRLLRFTTFERAAALPAPLPGQEHPVVVVPATDKDALQRLEGITVIDPADPRTREAQPGSPWSELTRGVFTVGLSPLQVVEFLTGEPAADNPAAPRFGDGLAGLVKRRPGLFAAGLADVAKQHLDSRGAAAGAARNLDVELVQQVIERPQLVLENHAWPVLGRADLPERDYYGLADEAVAVLENLRTQPTDVLVGYLNFLLATGLLSPEAIHDRGVRDLFNMGDSFRGGHVAPLPLNAHPELRTLLDLAGQDRKEKLYSTRRRGERALLSLGREHSVQTIVEWLRKPNVLRILYELVKNQFVSEQGASATFDLLRIYYTVNMFADAGLAITGDPRRDEPLQRYLAELTLYAAENYAAQGQIDRAGLKELGRRVAREDILDAGVDPRLRRDVARAIRGHLDPQKILIEGPAVQQIFADVAEGIVNEMDRTERAGTDA</sequence>
<dbReference type="InterPro" id="IPR045401">
    <property type="entry name" value="GAP1-M"/>
</dbReference>
<dbReference type="RefSeq" id="WP_259427747.1">
    <property type="nucleotide sequence ID" value="NZ_JANWTC010000005.1"/>
</dbReference>
<comment type="caution">
    <text evidence="3">The sequence shown here is derived from an EMBL/GenBank/DDBJ whole genome shotgun (WGS) entry which is preliminary data.</text>
</comment>
<dbReference type="Pfam" id="PF20013">
    <property type="entry name" value="GAP1-N2"/>
    <property type="match status" value="1"/>
</dbReference>
<evidence type="ECO:0000313" key="4">
    <source>
        <dbReference type="Proteomes" id="UP001205965"/>
    </source>
</evidence>
<evidence type="ECO:0000313" key="3">
    <source>
        <dbReference type="EMBL" id="MCS5479680.1"/>
    </source>
</evidence>
<dbReference type="EMBL" id="JANWTC010000005">
    <property type="protein sequence ID" value="MCS5479680.1"/>
    <property type="molecule type" value="Genomic_DNA"/>
</dbReference>
<protein>
    <submittedName>
        <fullName evidence="3">Uncharacterized protein</fullName>
    </submittedName>
</protein>
<name>A0ABT2FWR6_9CORY</name>
<evidence type="ECO:0000259" key="2">
    <source>
        <dbReference type="Pfam" id="PF20014"/>
    </source>
</evidence>
<dbReference type="InterPro" id="IPR045402">
    <property type="entry name" value="GAP1-N2"/>
</dbReference>
<reference evidence="3 4" key="1">
    <citation type="submission" date="2022-08" db="EMBL/GenBank/DDBJ databases">
        <title>YIM 101645 draft genome.</title>
        <authorList>
            <person name="Chen X."/>
        </authorList>
    </citation>
    <scope>NUCLEOTIDE SEQUENCE [LARGE SCALE GENOMIC DNA]</scope>
    <source>
        <strain evidence="3 4">YIM 101645</strain>
    </source>
</reference>
<organism evidence="3 4">
    <name type="scientific">Corynebacterium lemuris</name>
    <dbReference type="NCBI Taxonomy" id="1859292"/>
    <lineage>
        <taxon>Bacteria</taxon>
        <taxon>Bacillati</taxon>
        <taxon>Actinomycetota</taxon>
        <taxon>Actinomycetes</taxon>
        <taxon>Mycobacteriales</taxon>
        <taxon>Corynebacteriaceae</taxon>
        <taxon>Corynebacterium</taxon>
    </lineage>
</organism>
<feature type="domain" description="GTPase-associated protein 1 N-terminal" evidence="1">
    <location>
        <begin position="8"/>
        <end position="143"/>
    </location>
</feature>
<evidence type="ECO:0000259" key="1">
    <source>
        <dbReference type="Pfam" id="PF20013"/>
    </source>
</evidence>
<accession>A0ABT2FWR6</accession>